<name>A0A511AFX4_9MICO</name>
<feature type="transmembrane region" description="Helical" evidence="1">
    <location>
        <begin position="7"/>
        <end position="32"/>
    </location>
</feature>
<keyword evidence="1" id="KW-0472">Membrane</keyword>
<evidence type="ECO:0000313" key="3">
    <source>
        <dbReference type="Proteomes" id="UP000321225"/>
    </source>
</evidence>
<keyword evidence="3" id="KW-1185">Reference proteome</keyword>
<evidence type="ECO:0000313" key="2">
    <source>
        <dbReference type="EMBL" id="GEK85581.1"/>
    </source>
</evidence>
<reference evidence="2 3" key="1">
    <citation type="submission" date="2019-07" db="EMBL/GenBank/DDBJ databases">
        <title>Whole genome shotgun sequence of Microbacterium aerolatum NBRC 103071.</title>
        <authorList>
            <person name="Hosoyama A."/>
            <person name="Uohara A."/>
            <person name="Ohji S."/>
            <person name="Ichikawa N."/>
        </authorList>
    </citation>
    <scope>NUCLEOTIDE SEQUENCE [LARGE SCALE GENOMIC DNA]</scope>
    <source>
        <strain evidence="2 3">NBRC 103071</strain>
    </source>
</reference>
<keyword evidence="1" id="KW-0812">Transmembrane</keyword>
<keyword evidence="1" id="KW-1133">Transmembrane helix</keyword>
<feature type="transmembrane region" description="Helical" evidence="1">
    <location>
        <begin position="61"/>
        <end position="85"/>
    </location>
</feature>
<evidence type="ECO:0000256" key="1">
    <source>
        <dbReference type="SAM" id="Phobius"/>
    </source>
</evidence>
<gene>
    <name evidence="2" type="ORF">MAE01_07570</name>
</gene>
<organism evidence="2 3">
    <name type="scientific">Microbacterium aerolatum</name>
    <dbReference type="NCBI Taxonomy" id="153731"/>
    <lineage>
        <taxon>Bacteria</taxon>
        <taxon>Bacillati</taxon>
        <taxon>Actinomycetota</taxon>
        <taxon>Actinomycetes</taxon>
        <taxon>Micrococcales</taxon>
        <taxon>Microbacteriaceae</taxon>
        <taxon>Microbacterium</taxon>
    </lineage>
</organism>
<dbReference type="RefSeq" id="WP_147038232.1">
    <property type="nucleotide sequence ID" value="NZ_BJUW01000003.1"/>
</dbReference>
<proteinExistence type="predicted"/>
<accession>A0A511AFX4</accession>
<dbReference type="AlphaFoldDB" id="A0A511AFX4"/>
<dbReference type="Proteomes" id="UP000321225">
    <property type="component" value="Unassembled WGS sequence"/>
</dbReference>
<sequence>MRDLAEVFLWIGLAGAGLAMLCAIAVVVALALGAAGVTGGAVAVWIGGAMLSLTPGFSGQWIPALVAAGALVAALVLGAIARTVVRRFEARPKPEPVAVTAPTAAPSAPRRIVGVRTVASESIR</sequence>
<protein>
    <submittedName>
        <fullName evidence="2">Uncharacterized protein</fullName>
    </submittedName>
</protein>
<comment type="caution">
    <text evidence="2">The sequence shown here is derived from an EMBL/GenBank/DDBJ whole genome shotgun (WGS) entry which is preliminary data.</text>
</comment>
<dbReference type="EMBL" id="BJUW01000003">
    <property type="protein sequence ID" value="GEK85581.1"/>
    <property type="molecule type" value="Genomic_DNA"/>
</dbReference>